<reference evidence="2" key="1">
    <citation type="submission" date="2022-11" db="UniProtKB">
        <authorList>
            <consortium name="WormBaseParasite"/>
        </authorList>
    </citation>
    <scope>IDENTIFICATION</scope>
</reference>
<dbReference type="WBParaSite" id="nRc.2.0.1.t42745-RA">
    <property type="protein sequence ID" value="nRc.2.0.1.t42745-RA"/>
    <property type="gene ID" value="nRc.2.0.1.g42745"/>
</dbReference>
<name>A0A915KVC4_ROMCU</name>
<evidence type="ECO:0000313" key="2">
    <source>
        <dbReference type="WBParaSite" id="nRc.2.0.1.t42745-RA"/>
    </source>
</evidence>
<sequence>MHQLSDSVSLMDTGSTTIVIQLPKPITIDPAYRKFFKKKKSPEKICDLQTLQKSISDRKMWKALIGQLIFFDKIRLQIVIDRYIGQLLDISAISIWAGGKAD</sequence>
<evidence type="ECO:0000313" key="1">
    <source>
        <dbReference type="Proteomes" id="UP000887565"/>
    </source>
</evidence>
<proteinExistence type="predicted"/>
<dbReference type="AlphaFoldDB" id="A0A915KVC4"/>
<accession>A0A915KVC4</accession>
<protein>
    <submittedName>
        <fullName evidence="2">Uncharacterized protein</fullName>
    </submittedName>
</protein>
<dbReference type="Proteomes" id="UP000887565">
    <property type="component" value="Unplaced"/>
</dbReference>
<organism evidence="1 2">
    <name type="scientific">Romanomermis culicivorax</name>
    <name type="common">Nematode worm</name>
    <dbReference type="NCBI Taxonomy" id="13658"/>
    <lineage>
        <taxon>Eukaryota</taxon>
        <taxon>Metazoa</taxon>
        <taxon>Ecdysozoa</taxon>
        <taxon>Nematoda</taxon>
        <taxon>Enoplea</taxon>
        <taxon>Dorylaimia</taxon>
        <taxon>Mermithida</taxon>
        <taxon>Mermithoidea</taxon>
        <taxon>Mermithidae</taxon>
        <taxon>Romanomermis</taxon>
    </lineage>
</organism>
<keyword evidence="1" id="KW-1185">Reference proteome</keyword>